<dbReference type="EMBL" id="BPLR01021097">
    <property type="protein sequence ID" value="GIX85836.1"/>
    <property type="molecule type" value="Genomic_DNA"/>
</dbReference>
<dbReference type="PANTHER" id="PTHR43544">
    <property type="entry name" value="SHORT-CHAIN DEHYDROGENASE/REDUCTASE"/>
    <property type="match status" value="1"/>
</dbReference>
<reference evidence="3 4" key="1">
    <citation type="submission" date="2021-06" db="EMBL/GenBank/DDBJ databases">
        <title>Caerostris extrusa draft genome.</title>
        <authorList>
            <person name="Kono N."/>
            <person name="Arakawa K."/>
        </authorList>
    </citation>
    <scope>NUCLEOTIDE SEQUENCE [LARGE SCALE GENOMIC DNA]</scope>
</reference>
<dbReference type="InterPro" id="IPR051468">
    <property type="entry name" value="Fungal_SecMetab_SDRs"/>
</dbReference>
<dbReference type="Proteomes" id="UP001054945">
    <property type="component" value="Unassembled WGS sequence"/>
</dbReference>
<keyword evidence="4" id="KW-1185">Reference proteome</keyword>
<keyword evidence="2" id="KW-0560">Oxidoreductase</keyword>
<dbReference type="PANTHER" id="PTHR43544:SF7">
    <property type="entry name" value="NADB-LER2"/>
    <property type="match status" value="1"/>
</dbReference>
<protein>
    <submittedName>
        <fullName evidence="3">C-factor</fullName>
    </submittedName>
</protein>
<keyword evidence="1" id="KW-0521">NADP</keyword>
<organism evidence="3 4">
    <name type="scientific">Caerostris extrusa</name>
    <name type="common">Bark spider</name>
    <name type="synonym">Caerostris bankana</name>
    <dbReference type="NCBI Taxonomy" id="172846"/>
    <lineage>
        <taxon>Eukaryota</taxon>
        <taxon>Metazoa</taxon>
        <taxon>Ecdysozoa</taxon>
        <taxon>Arthropoda</taxon>
        <taxon>Chelicerata</taxon>
        <taxon>Arachnida</taxon>
        <taxon>Araneae</taxon>
        <taxon>Araneomorphae</taxon>
        <taxon>Entelegynae</taxon>
        <taxon>Araneoidea</taxon>
        <taxon>Araneidae</taxon>
        <taxon>Caerostris</taxon>
    </lineage>
</organism>
<evidence type="ECO:0000313" key="4">
    <source>
        <dbReference type="Proteomes" id="UP001054945"/>
    </source>
</evidence>
<name>A0AAV4NPK5_CAEEX</name>
<dbReference type="InterPro" id="IPR002347">
    <property type="entry name" value="SDR_fam"/>
</dbReference>
<dbReference type="GO" id="GO:0016491">
    <property type="term" value="F:oxidoreductase activity"/>
    <property type="evidence" value="ECO:0007669"/>
    <property type="project" value="UniProtKB-KW"/>
</dbReference>
<evidence type="ECO:0000313" key="3">
    <source>
        <dbReference type="EMBL" id="GIX85836.1"/>
    </source>
</evidence>
<dbReference type="Pfam" id="PF00106">
    <property type="entry name" value="adh_short"/>
    <property type="match status" value="1"/>
</dbReference>
<dbReference type="SUPFAM" id="SSF51735">
    <property type="entry name" value="NAD(P)-binding Rossmann-fold domains"/>
    <property type="match status" value="1"/>
</dbReference>
<dbReference type="AlphaFoldDB" id="A0AAV4NPK5"/>
<gene>
    <name evidence="3" type="primary">csgA_4</name>
    <name evidence="3" type="ORF">CEXT_186751</name>
</gene>
<dbReference type="InterPro" id="IPR036291">
    <property type="entry name" value="NAD(P)-bd_dom_sf"/>
</dbReference>
<dbReference type="PRINTS" id="PR00081">
    <property type="entry name" value="GDHRDH"/>
</dbReference>
<dbReference type="Gene3D" id="3.40.50.720">
    <property type="entry name" value="NAD(P)-binding Rossmann-like Domain"/>
    <property type="match status" value="1"/>
</dbReference>
<evidence type="ECO:0000256" key="1">
    <source>
        <dbReference type="ARBA" id="ARBA00022857"/>
    </source>
</evidence>
<evidence type="ECO:0000256" key="2">
    <source>
        <dbReference type="ARBA" id="ARBA00023002"/>
    </source>
</evidence>
<dbReference type="CDD" id="cd05325">
    <property type="entry name" value="carb_red_sniffer_like_SDR_c"/>
    <property type="match status" value="1"/>
</dbReference>
<proteinExistence type="predicted"/>
<dbReference type="GO" id="GO:0005737">
    <property type="term" value="C:cytoplasm"/>
    <property type="evidence" value="ECO:0007669"/>
    <property type="project" value="TreeGrafter"/>
</dbReference>
<comment type="caution">
    <text evidence="3">The sequence shown here is derived from an EMBL/GenBank/DDBJ whole genome shotgun (WGS) entry which is preliminary data.</text>
</comment>
<accession>A0AAV4NPK5</accession>
<feature type="non-terminal residue" evidence="3">
    <location>
        <position position="1"/>
    </location>
</feature>
<sequence length="257" mass="28408">ANRGIGLEFVKQFVQLPNPPRLMFATYRDENTIQDLKQIKDESEKTQVVLIKMDITKEKEIEDAKKIVEDIAGDKGLNLLINNAGVAKLQGFPDITEDNLLFHFTTNTVGPVMVVKAMYPLLQKSAALKSSGMNVSRSAVLNISAELGSISELKPSDDKFSLMPLGYRTSKVALNMAMRVIALTVQDQGILVVSMCPGWVKTDMGSPIAMLEVSESISDMMKTLSQLNDTHNGSFWTGKEKSFLFEEISLDFVLLLS</sequence>